<evidence type="ECO:0000256" key="4">
    <source>
        <dbReference type="ARBA" id="ARBA00022692"/>
    </source>
</evidence>
<evidence type="ECO:0000256" key="7">
    <source>
        <dbReference type="ARBA" id="ARBA00023010"/>
    </source>
</evidence>
<keyword evidence="5 9" id="KW-0653">Protein transport</keyword>
<dbReference type="InterPro" id="IPR048634">
    <property type="entry name" value="SecD_SecF_C"/>
</dbReference>
<keyword evidence="6 9" id="KW-1133">Transmembrane helix</keyword>
<dbReference type="GO" id="GO:0006605">
    <property type="term" value="P:protein targeting"/>
    <property type="evidence" value="ECO:0007669"/>
    <property type="project" value="UniProtKB-UniRule"/>
</dbReference>
<sequence length="406" mass="44431">MTWKQKRVLKLASIVVLLLVAAYFLYPLNESINLGLDLQGGTHVVLEAQDTAKTKVNNEAMQRVKSVIKRRVNGMGLTEPVIQLQGERRIIVELPGIENPNEAIQTIGRTAQLKFKNEADEVLMTGDKVKDAESGFDSKFNRPIVVMELTSEGQSKFAEITRNNVGRRVGIYLDNELLTNPQVQEEINRSKARITGFESIQEAQNIALQIRSGALPVPVEVIENRTVGPILGEISINKSVKAGIIGLILIVIFMTLTYRLPGVLAAIALAFYSIIVLGVLSGLNATLTLPGIAGLILSIGMAVDANVIIFERIKYEYQQGKTLKASVESGFQRAFHTILDSNVTTLITVLVLAYFGTGTIKGFAITLGIGILTSMFTAIIVTRMLLNTALDTNLLQKNSLLGWSRR</sequence>
<dbReference type="Gene3D" id="1.20.1640.10">
    <property type="entry name" value="Multidrug efflux transporter AcrB transmembrane domain"/>
    <property type="match status" value="1"/>
</dbReference>
<dbReference type="Pfam" id="PF07549">
    <property type="entry name" value="Sec_GG"/>
    <property type="match status" value="1"/>
</dbReference>
<dbReference type="RefSeq" id="WP_204701026.1">
    <property type="nucleotide sequence ID" value="NZ_JAFBDQ010000004.1"/>
</dbReference>
<gene>
    <name evidence="9" type="primary">secD</name>
    <name evidence="13" type="ORF">JOC47_001112</name>
</gene>
<evidence type="ECO:0000256" key="2">
    <source>
        <dbReference type="ARBA" id="ARBA00022448"/>
    </source>
</evidence>
<evidence type="ECO:0000256" key="8">
    <source>
        <dbReference type="ARBA" id="ARBA00023136"/>
    </source>
</evidence>
<proteinExistence type="inferred from homology"/>
<evidence type="ECO:0000259" key="12">
    <source>
        <dbReference type="Pfam" id="PF22599"/>
    </source>
</evidence>
<dbReference type="Gene3D" id="3.30.70.3220">
    <property type="match status" value="1"/>
</dbReference>
<keyword evidence="8 9" id="KW-0472">Membrane</keyword>
<dbReference type="InterPro" id="IPR048631">
    <property type="entry name" value="SecD_1st"/>
</dbReference>
<comment type="caution">
    <text evidence="13">The sequence shown here is derived from an EMBL/GenBank/DDBJ whole genome shotgun (WGS) entry which is preliminary data.</text>
</comment>
<feature type="domain" description="Protein translocase subunit SecDF P1" evidence="11">
    <location>
        <begin position="61"/>
        <end position="119"/>
    </location>
</feature>
<evidence type="ECO:0000256" key="1">
    <source>
        <dbReference type="ARBA" id="ARBA00004651"/>
    </source>
</evidence>
<dbReference type="NCBIfam" id="TIGR00916">
    <property type="entry name" value="2A0604s01"/>
    <property type="match status" value="1"/>
</dbReference>
<reference evidence="13" key="1">
    <citation type="submission" date="2021-01" db="EMBL/GenBank/DDBJ databases">
        <title>Genomic Encyclopedia of Type Strains, Phase IV (KMG-IV): sequencing the most valuable type-strain genomes for metagenomic binning, comparative biology and taxonomic classification.</title>
        <authorList>
            <person name="Goeker M."/>
        </authorList>
    </citation>
    <scope>NUCLEOTIDE SEQUENCE</scope>
    <source>
        <strain evidence="13">DSM 23230</strain>
    </source>
</reference>
<accession>A0A938XRF0</accession>
<dbReference type="InterPro" id="IPR001036">
    <property type="entry name" value="Acrflvin-R"/>
</dbReference>
<dbReference type="AlphaFoldDB" id="A0A938XRF0"/>
<feature type="transmembrane region" description="Helical" evidence="9">
    <location>
        <begin position="362"/>
        <end position="386"/>
    </location>
</feature>
<evidence type="ECO:0000256" key="6">
    <source>
        <dbReference type="ARBA" id="ARBA00022989"/>
    </source>
</evidence>
<keyword evidence="3 9" id="KW-1003">Cell membrane</keyword>
<name>A0A938XRF0_9FIRM</name>
<organism evidence="13 14">
    <name type="scientific">Halanaerobacter jeridensis</name>
    <dbReference type="NCBI Taxonomy" id="706427"/>
    <lineage>
        <taxon>Bacteria</taxon>
        <taxon>Bacillati</taxon>
        <taxon>Bacillota</taxon>
        <taxon>Clostridia</taxon>
        <taxon>Halanaerobiales</taxon>
        <taxon>Halobacteroidaceae</taxon>
        <taxon>Halanaerobacter</taxon>
    </lineage>
</organism>
<evidence type="ECO:0000313" key="14">
    <source>
        <dbReference type="Proteomes" id="UP000774000"/>
    </source>
</evidence>
<feature type="transmembrane region" description="Helical" evidence="9">
    <location>
        <begin position="7"/>
        <end position="26"/>
    </location>
</feature>
<dbReference type="GO" id="GO:0043952">
    <property type="term" value="P:protein transport by the Sec complex"/>
    <property type="evidence" value="ECO:0007669"/>
    <property type="project" value="UniProtKB-UniRule"/>
</dbReference>
<dbReference type="Pfam" id="PF22599">
    <property type="entry name" value="SecDF_P1_head"/>
    <property type="match status" value="1"/>
</dbReference>
<evidence type="ECO:0000259" key="11">
    <source>
        <dbReference type="Pfam" id="PF21760"/>
    </source>
</evidence>
<evidence type="ECO:0000256" key="5">
    <source>
        <dbReference type="ARBA" id="ARBA00022927"/>
    </source>
</evidence>
<dbReference type="HAMAP" id="MF_01463_B">
    <property type="entry name" value="SecD_B"/>
    <property type="match status" value="1"/>
</dbReference>
<dbReference type="InterPro" id="IPR054384">
    <property type="entry name" value="SecDF_P1_head"/>
</dbReference>
<dbReference type="PANTHER" id="PTHR30081:SF1">
    <property type="entry name" value="PROTEIN TRANSLOCASE SUBUNIT SECD"/>
    <property type="match status" value="1"/>
</dbReference>
<dbReference type="InterPro" id="IPR022813">
    <property type="entry name" value="SecD/SecF_arch_bac"/>
</dbReference>
<comment type="similarity">
    <text evidence="9">Belongs to the SecD/SecF family. SecD subfamily.</text>
</comment>
<evidence type="ECO:0000313" key="13">
    <source>
        <dbReference type="EMBL" id="MBM7556276.1"/>
    </source>
</evidence>
<dbReference type="PANTHER" id="PTHR30081">
    <property type="entry name" value="PROTEIN-EXPORT MEMBRANE PROTEIN SEC"/>
    <property type="match status" value="1"/>
</dbReference>
<feature type="domain" description="Protein export membrane protein SecD/SecF C-terminal" evidence="10">
    <location>
        <begin position="219"/>
        <end position="386"/>
    </location>
</feature>
<dbReference type="InterPro" id="IPR022646">
    <property type="entry name" value="SecD/SecF_CS"/>
</dbReference>
<feature type="transmembrane region" description="Helical" evidence="9">
    <location>
        <begin position="334"/>
        <end position="356"/>
    </location>
</feature>
<keyword evidence="2 9" id="KW-0813">Transport</keyword>
<dbReference type="InterPro" id="IPR055344">
    <property type="entry name" value="SecD_SecF_C_bact"/>
</dbReference>
<comment type="subcellular location">
    <subcellularLocation>
        <location evidence="1 9">Cell membrane</location>
        <topology evidence="1 9">Multi-pass membrane protein</topology>
    </subcellularLocation>
</comment>
<dbReference type="Proteomes" id="UP000774000">
    <property type="component" value="Unassembled WGS sequence"/>
</dbReference>
<dbReference type="InterPro" id="IPR005791">
    <property type="entry name" value="SecD"/>
</dbReference>
<evidence type="ECO:0000259" key="10">
    <source>
        <dbReference type="Pfam" id="PF02355"/>
    </source>
</evidence>
<evidence type="ECO:0000256" key="9">
    <source>
        <dbReference type="HAMAP-Rule" id="MF_01463"/>
    </source>
</evidence>
<feature type="transmembrane region" description="Helical" evidence="9">
    <location>
        <begin position="289"/>
        <end position="313"/>
    </location>
</feature>
<dbReference type="EMBL" id="JAFBDQ010000004">
    <property type="protein sequence ID" value="MBM7556276.1"/>
    <property type="molecule type" value="Genomic_DNA"/>
</dbReference>
<dbReference type="GO" id="GO:0015450">
    <property type="term" value="F:protein-transporting ATPase activity"/>
    <property type="evidence" value="ECO:0007669"/>
    <property type="project" value="InterPro"/>
</dbReference>
<comment type="function">
    <text evidence="9">Part of the Sec protein translocase complex. Interacts with the SecYEG preprotein conducting channel. SecDF uses the proton motive force (PMF) to complete protein translocation after the ATP-dependent function of SecA.</text>
</comment>
<dbReference type="Pfam" id="PF21760">
    <property type="entry name" value="SecD_1st"/>
    <property type="match status" value="1"/>
</dbReference>
<dbReference type="SUPFAM" id="SSF82866">
    <property type="entry name" value="Multidrug efflux transporter AcrB transmembrane domain"/>
    <property type="match status" value="1"/>
</dbReference>
<protein>
    <recommendedName>
        <fullName evidence="9">Protein translocase subunit SecD</fullName>
    </recommendedName>
</protein>
<feature type="domain" description="SecDF P1 head subdomain" evidence="12">
    <location>
        <begin position="121"/>
        <end position="217"/>
    </location>
</feature>
<dbReference type="Pfam" id="PF02355">
    <property type="entry name" value="SecD_SecF_C"/>
    <property type="match status" value="1"/>
</dbReference>
<evidence type="ECO:0000256" key="3">
    <source>
        <dbReference type="ARBA" id="ARBA00022475"/>
    </source>
</evidence>
<keyword evidence="7 9" id="KW-0811">Translocation</keyword>
<feature type="transmembrane region" description="Helical" evidence="9">
    <location>
        <begin position="263"/>
        <end position="283"/>
    </location>
</feature>
<dbReference type="FunFam" id="1.20.1640.10:FF:000004">
    <property type="entry name" value="Protein translocase subunit SecD"/>
    <property type="match status" value="1"/>
</dbReference>
<comment type="subunit">
    <text evidence="9">Forms a complex with SecF. Part of the essential Sec protein translocation apparatus which comprises SecA, SecYEG and auxiliary proteins SecDF. Other proteins may also be involved.</text>
</comment>
<dbReference type="GO" id="GO:0005886">
    <property type="term" value="C:plasma membrane"/>
    <property type="evidence" value="ECO:0007669"/>
    <property type="project" value="UniProtKB-SubCell"/>
</dbReference>
<feature type="transmembrane region" description="Helical" evidence="9">
    <location>
        <begin position="239"/>
        <end position="256"/>
    </location>
</feature>
<dbReference type="GO" id="GO:0065002">
    <property type="term" value="P:intracellular protein transmembrane transport"/>
    <property type="evidence" value="ECO:0007669"/>
    <property type="project" value="UniProtKB-UniRule"/>
</dbReference>
<dbReference type="NCBIfam" id="TIGR01129">
    <property type="entry name" value="secD"/>
    <property type="match status" value="1"/>
</dbReference>
<keyword evidence="14" id="KW-1185">Reference proteome</keyword>
<dbReference type="PRINTS" id="PR00702">
    <property type="entry name" value="ACRIFLAVINRP"/>
</dbReference>
<keyword evidence="4 9" id="KW-0812">Transmembrane</keyword>